<proteinExistence type="predicted"/>
<evidence type="ECO:0000256" key="1">
    <source>
        <dbReference type="SAM" id="MobiDB-lite"/>
    </source>
</evidence>
<dbReference type="OrthoDB" id="9772295at2"/>
<evidence type="ECO:0000313" key="3">
    <source>
        <dbReference type="Proteomes" id="UP000291562"/>
    </source>
</evidence>
<sequence length="618" mass="66727">MTTINHRANSSRRRSRAVGHELETPSRTIPLNIPGKTIAALLLTLVATAAQASVHDHIYANSFDIAADAPASKAEASRFLTQATFGPNQTDITRLMAVGYNEWIEEQLGMRATLGEPTVEAVVNARIAGSQNTGQTQRLNRWFWQATYAPDQLRQRMAYALSQIFVVSDQSSMISGDVVPMTAYSDLLASDAFGIYRTLLSDVTYNPTMGKYLNAFRNLKPSATTSPDENYAREVMQLFSVGLIQLNMDHSPLLVGGLTVPTYDQTVITHTAKVFTGLTYSDAPIGTGANFSGANFYGGSLTFAGQYNPMQCWGTELFPYSNGNMRHDITGDDGTLHTDKTVLGGAIIPSGQDCDVDLGAEIDIIAAHSNVAPFISSQLIQRFVTSNPSPAYIQRVATVFNGSTGDLGDVLKAILIDSEARNPPAAGATSESDSYGKLREPILRLTAMWRAFNAAAPAADIYGEIGMTGNTGFLTAYGQGPLESPTVFNFYTPDYQQPGVFATNNLNSPELQILNESTLYSSINSYYNFTANSYVGISPLPSTPRPMIDLSSLTVNVATPALMVATINANMLYGTMSTSMQSALTNMIQFGLNGATANEKAWSLIYVTMLSPEYAAQR</sequence>
<name>A0A411HN40_9GAMM</name>
<dbReference type="AlphaFoldDB" id="A0A411HN40"/>
<dbReference type="Proteomes" id="UP000291562">
    <property type="component" value="Chromosome"/>
</dbReference>
<organism evidence="2 3">
    <name type="scientific">Pseudolysobacter antarcticus</name>
    <dbReference type="NCBI Taxonomy" id="2511995"/>
    <lineage>
        <taxon>Bacteria</taxon>
        <taxon>Pseudomonadati</taxon>
        <taxon>Pseudomonadota</taxon>
        <taxon>Gammaproteobacteria</taxon>
        <taxon>Lysobacterales</taxon>
        <taxon>Rhodanobacteraceae</taxon>
        <taxon>Pseudolysobacter</taxon>
    </lineage>
</organism>
<reference evidence="2 3" key="1">
    <citation type="submission" date="2019-01" db="EMBL/GenBank/DDBJ databases">
        <title>Pseudolysobacter antarctica gen. nov., sp. nov., isolated from Fildes Peninsula, Antarctica.</title>
        <authorList>
            <person name="Wei Z."/>
            <person name="Peng F."/>
        </authorList>
    </citation>
    <scope>NUCLEOTIDE SEQUENCE [LARGE SCALE GENOMIC DNA]</scope>
    <source>
        <strain evidence="2 3">AQ6-296</strain>
    </source>
</reference>
<gene>
    <name evidence="2" type="ORF">ELE36_16880</name>
</gene>
<dbReference type="InterPro" id="IPR014917">
    <property type="entry name" value="DUF1800"/>
</dbReference>
<dbReference type="KEGG" id="xbc:ELE36_16880"/>
<dbReference type="EMBL" id="CP035704">
    <property type="protein sequence ID" value="QBB71897.1"/>
    <property type="molecule type" value="Genomic_DNA"/>
</dbReference>
<keyword evidence="3" id="KW-1185">Reference proteome</keyword>
<accession>A0A411HN40</accession>
<dbReference type="PANTHER" id="PTHR43737:SF1">
    <property type="entry name" value="DUF1501 DOMAIN-CONTAINING PROTEIN"/>
    <property type="match status" value="1"/>
</dbReference>
<feature type="region of interest" description="Disordered" evidence="1">
    <location>
        <begin position="1"/>
        <end position="22"/>
    </location>
</feature>
<dbReference type="Pfam" id="PF08811">
    <property type="entry name" value="DUF1800"/>
    <property type="match status" value="1"/>
</dbReference>
<evidence type="ECO:0000313" key="2">
    <source>
        <dbReference type="EMBL" id="QBB71897.1"/>
    </source>
</evidence>
<protein>
    <submittedName>
        <fullName evidence="2">DUF1800 domain-containing protein</fullName>
    </submittedName>
</protein>
<dbReference type="PANTHER" id="PTHR43737">
    <property type="entry name" value="BLL7424 PROTEIN"/>
    <property type="match status" value="1"/>
</dbReference>